<keyword evidence="1" id="KW-0732">Signal</keyword>
<feature type="chain" id="PRO_5015134989" evidence="1">
    <location>
        <begin position="19"/>
        <end position="24"/>
    </location>
</feature>
<name>A0A2P2PQC7_RHIMU</name>
<organism evidence="2">
    <name type="scientific">Rhizophora mucronata</name>
    <name type="common">Asiatic mangrove</name>
    <dbReference type="NCBI Taxonomy" id="61149"/>
    <lineage>
        <taxon>Eukaryota</taxon>
        <taxon>Viridiplantae</taxon>
        <taxon>Streptophyta</taxon>
        <taxon>Embryophyta</taxon>
        <taxon>Tracheophyta</taxon>
        <taxon>Spermatophyta</taxon>
        <taxon>Magnoliopsida</taxon>
        <taxon>eudicotyledons</taxon>
        <taxon>Gunneridae</taxon>
        <taxon>Pentapetalae</taxon>
        <taxon>rosids</taxon>
        <taxon>fabids</taxon>
        <taxon>Malpighiales</taxon>
        <taxon>Rhizophoraceae</taxon>
        <taxon>Rhizophora</taxon>
    </lineage>
</organism>
<sequence>MFLNLMLLVMMTLKVSNGQYWWSG</sequence>
<dbReference type="EMBL" id="GGEC01076407">
    <property type="protein sequence ID" value="MBX56891.1"/>
    <property type="molecule type" value="Transcribed_RNA"/>
</dbReference>
<accession>A0A2P2PQC7</accession>
<proteinExistence type="predicted"/>
<feature type="signal peptide" evidence="1">
    <location>
        <begin position="1"/>
        <end position="18"/>
    </location>
</feature>
<protein>
    <submittedName>
        <fullName evidence="2">Uncharacterized protein</fullName>
    </submittedName>
</protein>
<reference evidence="2" key="1">
    <citation type="submission" date="2018-02" db="EMBL/GenBank/DDBJ databases">
        <title>Rhizophora mucronata_Transcriptome.</title>
        <authorList>
            <person name="Meera S.P."/>
            <person name="Sreeshan A."/>
            <person name="Augustine A."/>
        </authorList>
    </citation>
    <scope>NUCLEOTIDE SEQUENCE</scope>
    <source>
        <tissue evidence="2">Leaf</tissue>
    </source>
</reference>
<dbReference type="AlphaFoldDB" id="A0A2P2PQC7"/>
<evidence type="ECO:0000313" key="2">
    <source>
        <dbReference type="EMBL" id="MBX56891.1"/>
    </source>
</evidence>
<evidence type="ECO:0000256" key="1">
    <source>
        <dbReference type="SAM" id="SignalP"/>
    </source>
</evidence>